<dbReference type="InterPro" id="IPR001296">
    <property type="entry name" value="Glyco_trans_1"/>
</dbReference>
<evidence type="ECO:0000313" key="4">
    <source>
        <dbReference type="Proteomes" id="UP000192491"/>
    </source>
</evidence>
<dbReference type="CDD" id="cd03809">
    <property type="entry name" value="GT4_MtfB-like"/>
    <property type="match status" value="1"/>
</dbReference>
<feature type="domain" description="Glycosyl transferase family 1" evidence="2">
    <location>
        <begin position="61"/>
        <end position="201"/>
    </location>
</feature>
<protein>
    <recommendedName>
        <fullName evidence="2">Glycosyl transferase family 1 domain-containing protein</fullName>
    </recommendedName>
</protein>
<dbReference type="Pfam" id="PF00534">
    <property type="entry name" value="Glycos_transf_1"/>
    <property type="match status" value="1"/>
</dbReference>
<dbReference type="Proteomes" id="UP000192491">
    <property type="component" value="Unassembled WGS sequence"/>
</dbReference>
<organism evidence="3 4">
    <name type="scientific">Thiothrix lacustris</name>
    <dbReference type="NCBI Taxonomy" id="525917"/>
    <lineage>
        <taxon>Bacteria</taxon>
        <taxon>Pseudomonadati</taxon>
        <taxon>Pseudomonadota</taxon>
        <taxon>Gammaproteobacteria</taxon>
        <taxon>Thiotrichales</taxon>
        <taxon>Thiotrichaceae</taxon>
        <taxon>Thiothrix</taxon>
    </lineage>
</organism>
<accession>A0A1Y1QNK1</accession>
<sequence>MCRADAITVVSETTAADVRATFGDSMTLPPIFVVYPAVGEHFLTLSVNDTEQLRVKYALPARFMLSVGTFEPRKNLHRLLDAYAMLDETLRAQCPLLLVGEKGWLADGIVTKLNTVRHVRWLGYVAEADMPSLYQLADVFIYPSLFEGFGMPIVEALAVGTRVITSNRGAMKEAAAGQADLVNPEDTLAISKLLAEVITCTNIHSDSRLVNRQPLSVHTWRERKSAMLSILYQMSD</sequence>
<evidence type="ECO:0000256" key="1">
    <source>
        <dbReference type="ARBA" id="ARBA00022679"/>
    </source>
</evidence>
<comment type="caution">
    <text evidence="3">The sequence shown here is derived from an EMBL/GenBank/DDBJ whole genome shotgun (WGS) entry which is preliminary data.</text>
</comment>
<dbReference type="EMBL" id="MTEJ01000124">
    <property type="protein sequence ID" value="OQX10067.1"/>
    <property type="molecule type" value="Genomic_DNA"/>
</dbReference>
<evidence type="ECO:0000259" key="2">
    <source>
        <dbReference type="Pfam" id="PF00534"/>
    </source>
</evidence>
<keyword evidence="1" id="KW-0808">Transferase</keyword>
<dbReference type="GO" id="GO:0016757">
    <property type="term" value="F:glycosyltransferase activity"/>
    <property type="evidence" value="ECO:0007669"/>
    <property type="project" value="InterPro"/>
</dbReference>
<dbReference type="SUPFAM" id="SSF53756">
    <property type="entry name" value="UDP-Glycosyltransferase/glycogen phosphorylase"/>
    <property type="match status" value="1"/>
</dbReference>
<dbReference type="GO" id="GO:0009103">
    <property type="term" value="P:lipopolysaccharide biosynthetic process"/>
    <property type="evidence" value="ECO:0007669"/>
    <property type="project" value="TreeGrafter"/>
</dbReference>
<proteinExistence type="predicted"/>
<dbReference type="PANTHER" id="PTHR46401">
    <property type="entry name" value="GLYCOSYLTRANSFERASE WBBK-RELATED"/>
    <property type="match status" value="1"/>
</dbReference>
<name>A0A1Y1QNK1_9GAMM</name>
<dbReference type="Gene3D" id="3.40.50.2000">
    <property type="entry name" value="Glycogen Phosphorylase B"/>
    <property type="match status" value="2"/>
</dbReference>
<dbReference type="AlphaFoldDB" id="A0A1Y1QNK1"/>
<evidence type="ECO:0000313" key="3">
    <source>
        <dbReference type="EMBL" id="OQX10067.1"/>
    </source>
</evidence>
<reference evidence="3 4" key="1">
    <citation type="submission" date="2017-01" db="EMBL/GenBank/DDBJ databases">
        <title>Novel large sulfur bacteria in the metagenomes of groundwater-fed chemosynthetic microbial mats in the Lake Huron basin.</title>
        <authorList>
            <person name="Sharrar A.M."/>
            <person name="Flood B.E."/>
            <person name="Bailey J.V."/>
            <person name="Jones D.S."/>
            <person name="Biddanda B."/>
            <person name="Ruberg S.A."/>
            <person name="Marcus D.N."/>
            <person name="Dick G.J."/>
        </authorList>
    </citation>
    <scope>NUCLEOTIDE SEQUENCE [LARGE SCALE GENOMIC DNA]</scope>
    <source>
        <strain evidence="3">A8</strain>
    </source>
</reference>
<gene>
    <name evidence="3" type="ORF">BWK73_21265</name>
</gene>
<dbReference type="PANTHER" id="PTHR46401:SF2">
    <property type="entry name" value="GLYCOSYLTRANSFERASE WBBK-RELATED"/>
    <property type="match status" value="1"/>
</dbReference>